<dbReference type="InterPro" id="IPR013112">
    <property type="entry name" value="FAD-bd_8"/>
</dbReference>
<dbReference type="GO" id="GO:0051537">
    <property type="term" value="F:2 iron, 2 sulfur cluster binding"/>
    <property type="evidence" value="ECO:0007669"/>
    <property type="project" value="UniProtKB-KW"/>
</dbReference>
<dbReference type="Pfam" id="PF08022">
    <property type="entry name" value="FAD_binding_8"/>
    <property type="match status" value="1"/>
</dbReference>
<dbReference type="InterPro" id="IPR039261">
    <property type="entry name" value="FNR_nucleotide-bd"/>
</dbReference>
<dbReference type="EMBL" id="BPNN01000047">
    <property type="protein sequence ID" value="GJA64352.1"/>
    <property type="molecule type" value="Genomic_DNA"/>
</dbReference>
<dbReference type="SUPFAM" id="SSF63380">
    <property type="entry name" value="Riboflavin synthase domain-like"/>
    <property type="match status" value="1"/>
</dbReference>
<keyword evidence="7" id="KW-0408">Iron</keyword>
<evidence type="ECO:0000256" key="8">
    <source>
        <dbReference type="ARBA" id="ARBA00023014"/>
    </source>
</evidence>
<dbReference type="InterPro" id="IPR017938">
    <property type="entry name" value="Riboflavin_synthase-like_b-brl"/>
</dbReference>
<dbReference type="PROSITE" id="PS51384">
    <property type="entry name" value="FAD_FR"/>
    <property type="match status" value="1"/>
</dbReference>
<evidence type="ECO:0000256" key="1">
    <source>
        <dbReference type="ARBA" id="ARBA00001974"/>
    </source>
</evidence>
<gene>
    <name evidence="11" type="ORF">KAM351_29630</name>
</gene>
<keyword evidence="9" id="KW-1133">Transmembrane helix</keyword>
<dbReference type="Gene3D" id="3.40.50.80">
    <property type="entry name" value="Nucleotide-binding domain of ferredoxin-NADP reductase (FNR) module"/>
    <property type="match status" value="1"/>
</dbReference>
<name>A0AA37D2P5_AERCA</name>
<evidence type="ECO:0000256" key="6">
    <source>
        <dbReference type="ARBA" id="ARBA00023002"/>
    </source>
</evidence>
<dbReference type="CDD" id="cd06198">
    <property type="entry name" value="FNR_like_3"/>
    <property type="match status" value="1"/>
</dbReference>
<evidence type="ECO:0000256" key="2">
    <source>
        <dbReference type="ARBA" id="ARBA00022630"/>
    </source>
</evidence>
<dbReference type="SUPFAM" id="SSF52343">
    <property type="entry name" value="Ferredoxin reductase-like, C-terminal NADP-linked domain"/>
    <property type="match status" value="1"/>
</dbReference>
<evidence type="ECO:0000259" key="10">
    <source>
        <dbReference type="PROSITE" id="PS51384"/>
    </source>
</evidence>
<keyword evidence="4" id="KW-0479">Metal-binding</keyword>
<keyword evidence="8" id="KW-0411">Iron-sulfur</keyword>
<evidence type="ECO:0000313" key="11">
    <source>
        <dbReference type="EMBL" id="GJA64352.1"/>
    </source>
</evidence>
<evidence type="ECO:0000256" key="5">
    <source>
        <dbReference type="ARBA" id="ARBA00022827"/>
    </source>
</evidence>
<dbReference type="PANTHER" id="PTHR47354:SF8">
    <property type="entry name" value="1,2-PHENYLACETYL-COA EPOXIDASE, SUBUNIT E"/>
    <property type="match status" value="1"/>
</dbReference>
<evidence type="ECO:0000256" key="9">
    <source>
        <dbReference type="SAM" id="Phobius"/>
    </source>
</evidence>
<feature type="transmembrane region" description="Helical" evidence="9">
    <location>
        <begin position="19"/>
        <end position="38"/>
    </location>
</feature>
<evidence type="ECO:0000313" key="12">
    <source>
        <dbReference type="Proteomes" id="UP000886934"/>
    </source>
</evidence>
<dbReference type="Proteomes" id="UP000886934">
    <property type="component" value="Unassembled WGS sequence"/>
</dbReference>
<feature type="transmembrane region" description="Helical" evidence="9">
    <location>
        <begin position="150"/>
        <end position="167"/>
    </location>
</feature>
<dbReference type="InterPro" id="IPR050415">
    <property type="entry name" value="MRET"/>
</dbReference>
<proteinExistence type="predicted"/>
<reference evidence="11" key="1">
    <citation type="submission" date="2021-07" db="EMBL/GenBank/DDBJ databases">
        <title>Draft genome sequence of carbapenem-resistant Aeromonas spp. in Japan.</title>
        <authorList>
            <person name="Maehana S."/>
            <person name="Suzuki M."/>
            <person name="Kitasato H."/>
        </authorList>
    </citation>
    <scope>NUCLEOTIDE SEQUENCE</scope>
    <source>
        <strain evidence="11">KAM351</strain>
    </source>
</reference>
<keyword evidence="9" id="KW-0472">Membrane</keyword>
<evidence type="ECO:0000256" key="7">
    <source>
        <dbReference type="ARBA" id="ARBA00023004"/>
    </source>
</evidence>
<protein>
    <recommendedName>
        <fullName evidence="10">FAD-binding FR-type domain-containing protein</fullName>
    </recommendedName>
</protein>
<sequence>MVSLLAVVRYERFKVVHRLAPVIYLMGWLHGLCLLPRIGALTPVGLTLLIGGGLGALGALYSLFGRVGRDARRQGTVSALTPLDECTLEIRVGLTAPLLGYRPGQFAFFDFAGRGEPHPYTLVDVSADGRTLTLAVRALGDHTRWLHRHLKVGNAVIVTGPYGAFALPDPAPALWVGAGIGITPFVAWLEALVRRGEQRPGTTLLQCAPTAEAAPYHSRLADLCRRVGIDYRLHLESERGRLDLAALGERQHTPVWFCGPEPMAHTLDAHLATPLHRELFRFR</sequence>
<dbReference type="Gene3D" id="2.40.30.10">
    <property type="entry name" value="Translation factors"/>
    <property type="match status" value="1"/>
</dbReference>
<accession>A0AA37D2P5</accession>
<evidence type="ECO:0000256" key="3">
    <source>
        <dbReference type="ARBA" id="ARBA00022714"/>
    </source>
</evidence>
<keyword evidence="5" id="KW-0274">FAD</keyword>
<feature type="transmembrane region" description="Helical" evidence="9">
    <location>
        <begin position="173"/>
        <end position="193"/>
    </location>
</feature>
<dbReference type="InterPro" id="IPR017927">
    <property type="entry name" value="FAD-bd_FR_type"/>
</dbReference>
<dbReference type="PANTHER" id="PTHR47354">
    <property type="entry name" value="NADH OXIDOREDUCTASE HCR"/>
    <property type="match status" value="1"/>
</dbReference>
<keyword evidence="2" id="KW-0285">Flavoprotein</keyword>
<keyword evidence="6" id="KW-0560">Oxidoreductase</keyword>
<dbReference type="GO" id="GO:0046872">
    <property type="term" value="F:metal ion binding"/>
    <property type="evidence" value="ECO:0007669"/>
    <property type="project" value="UniProtKB-KW"/>
</dbReference>
<keyword evidence="9" id="KW-0812">Transmembrane</keyword>
<keyword evidence="3" id="KW-0001">2Fe-2S</keyword>
<feature type="transmembrane region" description="Helical" evidence="9">
    <location>
        <begin position="44"/>
        <end position="64"/>
    </location>
</feature>
<dbReference type="AlphaFoldDB" id="A0AA37D2P5"/>
<comment type="caution">
    <text evidence="11">The sequence shown here is derived from an EMBL/GenBank/DDBJ whole genome shotgun (WGS) entry which is preliminary data.</text>
</comment>
<feature type="domain" description="FAD-binding FR-type" evidence="10">
    <location>
        <begin position="70"/>
        <end position="168"/>
    </location>
</feature>
<evidence type="ECO:0000256" key="4">
    <source>
        <dbReference type="ARBA" id="ARBA00022723"/>
    </source>
</evidence>
<organism evidence="11 12">
    <name type="scientific">Aeromonas caviae</name>
    <name type="common">Aeromonas punctata</name>
    <dbReference type="NCBI Taxonomy" id="648"/>
    <lineage>
        <taxon>Bacteria</taxon>
        <taxon>Pseudomonadati</taxon>
        <taxon>Pseudomonadota</taxon>
        <taxon>Gammaproteobacteria</taxon>
        <taxon>Aeromonadales</taxon>
        <taxon>Aeromonadaceae</taxon>
        <taxon>Aeromonas</taxon>
    </lineage>
</organism>
<comment type="cofactor">
    <cofactor evidence="1">
        <name>FAD</name>
        <dbReference type="ChEBI" id="CHEBI:57692"/>
    </cofactor>
</comment>
<dbReference type="GO" id="GO:0050660">
    <property type="term" value="F:flavin adenine dinucleotide binding"/>
    <property type="evidence" value="ECO:0007669"/>
    <property type="project" value="TreeGrafter"/>
</dbReference>
<dbReference type="GO" id="GO:0016491">
    <property type="term" value="F:oxidoreductase activity"/>
    <property type="evidence" value="ECO:0007669"/>
    <property type="project" value="UniProtKB-KW"/>
</dbReference>